<evidence type="ECO:0000256" key="5">
    <source>
        <dbReference type="PROSITE-ProRule" id="PRU10007"/>
    </source>
</evidence>
<dbReference type="EC" id="1.2.1.3" evidence="3"/>
<sequence>MRDVIYVDGKWVASAGSATIDVVNPATEEVIDRVPEGTAADVDAAVAAARRAFESWAATPAEQRCGYLGRLAAKLKERNQVIAETITADMGAPVKIAQKVQAGLPAVVAGSYADPAIVPERGEEVGNSLIVREPIGVVGAITPWNYPLHQIVAKVAPALAAGCTVVLKPSEVAPLAAYLLTEIFDEIGLPPGVFNLVSGTGPVVGEAIAAHPDIDMVTFTGSTRAGSRVSEVAAQTVKRVALELGGKSPNVILPDADLPTAVKAGLSNVYLNSGQTCTALTRMIVHRDQRDEVVGLLADGVAKFSVGDPSDAATKLGPLVSAAQRDRVRGYIRQGIEEGATLVAGGPDAPEGLDKGYYVRPTVFADVTPEMTIAQEEIFGPVLSVLTYETEDEAVAIANNTQYGLAAAVWAGDAEHATAVARRIRAGQVEVNGGAFNPMAPFGGYKQSGNGRELGRFGLEEFLETKAIQR</sequence>
<feature type="domain" description="Aldehyde dehydrogenase" evidence="7">
    <location>
        <begin position="11"/>
        <end position="468"/>
    </location>
</feature>
<dbReference type="InterPro" id="IPR029510">
    <property type="entry name" value="Ald_DH_CS_GLU"/>
</dbReference>
<organism evidence="8 9">
    <name type="scientific">Amycolatopsis albispora</name>
    <dbReference type="NCBI Taxonomy" id="1804986"/>
    <lineage>
        <taxon>Bacteria</taxon>
        <taxon>Bacillati</taxon>
        <taxon>Actinomycetota</taxon>
        <taxon>Actinomycetes</taxon>
        <taxon>Pseudonocardiales</taxon>
        <taxon>Pseudonocardiaceae</taxon>
        <taxon>Amycolatopsis</taxon>
    </lineage>
</organism>
<evidence type="ECO:0000256" key="4">
    <source>
        <dbReference type="ARBA" id="ARBA00049194"/>
    </source>
</evidence>
<evidence type="ECO:0000256" key="3">
    <source>
        <dbReference type="ARBA" id="ARBA00024226"/>
    </source>
</evidence>
<name>A0A344LA81_9PSEU</name>
<evidence type="ECO:0000256" key="1">
    <source>
        <dbReference type="ARBA" id="ARBA00009986"/>
    </source>
</evidence>
<dbReference type="InterPro" id="IPR016162">
    <property type="entry name" value="Ald_DH_N"/>
</dbReference>
<dbReference type="PROSITE" id="PS00687">
    <property type="entry name" value="ALDEHYDE_DEHYDR_GLU"/>
    <property type="match status" value="1"/>
</dbReference>
<dbReference type="FunFam" id="3.40.605.10:FF:000007">
    <property type="entry name" value="NAD/NADP-dependent betaine aldehyde dehydrogenase"/>
    <property type="match status" value="1"/>
</dbReference>
<dbReference type="FunFam" id="3.40.309.10:FF:000012">
    <property type="entry name" value="Betaine aldehyde dehydrogenase"/>
    <property type="match status" value="1"/>
</dbReference>
<dbReference type="Pfam" id="PF00171">
    <property type="entry name" value="Aldedh"/>
    <property type="match status" value="1"/>
</dbReference>
<comment type="similarity">
    <text evidence="1 6">Belongs to the aldehyde dehydrogenase family.</text>
</comment>
<dbReference type="InterPro" id="IPR016163">
    <property type="entry name" value="Ald_DH_C"/>
</dbReference>
<feature type="active site" evidence="5">
    <location>
        <position position="243"/>
    </location>
</feature>
<dbReference type="EMBL" id="CP015163">
    <property type="protein sequence ID" value="AXB44955.1"/>
    <property type="molecule type" value="Genomic_DNA"/>
</dbReference>
<dbReference type="GO" id="GO:0004029">
    <property type="term" value="F:aldehyde dehydrogenase (NAD+) activity"/>
    <property type="evidence" value="ECO:0007669"/>
    <property type="project" value="UniProtKB-EC"/>
</dbReference>
<accession>A0A344LA81</accession>
<evidence type="ECO:0000313" key="9">
    <source>
        <dbReference type="Proteomes" id="UP000250434"/>
    </source>
</evidence>
<dbReference type="PANTHER" id="PTHR42804">
    <property type="entry name" value="ALDEHYDE DEHYDROGENASE"/>
    <property type="match status" value="1"/>
</dbReference>
<dbReference type="Gene3D" id="3.40.309.10">
    <property type="entry name" value="Aldehyde Dehydrogenase, Chain A, domain 2"/>
    <property type="match status" value="1"/>
</dbReference>
<evidence type="ECO:0000313" key="8">
    <source>
        <dbReference type="EMBL" id="AXB44955.1"/>
    </source>
</evidence>
<dbReference type="PANTHER" id="PTHR42804:SF1">
    <property type="entry name" value="ALDEHYDE DEHYDROGENASE-RELATED"/>
    <property type="match status" value="1"/>
</dbReference>
<comment type="catalytic activity">
    <reaction evidence="4">
        <text>an aldehyde + NAD(+) + H2O = a carboxylate + NADH + 2 H(+)</text>
        <dbReference type="Rhea" id="RHEA:16185"/>
        <dbReference type="ChEBI" id="CHEBI:15377"/>
        <dbReference type="ChEBI" id="CHEBI:15378"/>
        <dbReference type="ChEBI" id="CHEBI:17478"/>
        <dbReference type="ChEBI" id="CHEBI:29067"/>
        <dbReference type="ChEBI" id="CHEBI:57540"/>
        <dbReference type="ChEBI" id="CHEBI:57945"/>
        <dbReference type="EC" id="1.2.1.3"/>
    </reaction>
</comment>
<evidence type="ECO:0000256" key="6">
    <source>
        <dbReference type="RuleBase" id="RU003345"/>
    </source>
</evidence>
<gene>
    <name evidence="8" type="ORF">A4R43_22685</name>
</gene>
<dbReference type="AlphaFoldDB" id="A0A344LA81"/>
<dbReference type="InterPro" id="IPR015590">
    <property type="entry name" value="Aldehyde_DH_dom"/>
</dbReference>
<dbReference type="KEGG" id="aab:A4R43_22685"/>
<dbReference type="RefSeq" id="WP_113694217.1">
    <property type="nucleotide sequence ID" value="NZ_CP015163.1"/>
</dbReference>
<dbReference type="PROSITE" id="PS00070">
    <property type="entry name" value="ALDEHYDE_DEHYDR_CYS"/>
    <property type="match status" value="1"/>
</dbReference>
<reference evidence="8 9" key="1">
    <citation type="submission" date="2016-04" db="EMBL/GenBank/DDBJ databases">
        <title>Complete genome sequence and analysis of deep-sea sediment isolate, Amycolatopsis sp. WP1.</title>
        <authorList>
            <person name="Wang H."/>
            <person name="Chen S."/>
            <person name="Wu Q."/>
        </authorList>
    </citation>
    <scope>NUCLEOTIDE SEQUENCE [LARGE SCALE GENOMIC DNA]</scope>
    <source>
        <strain evidence="8 9">WP1</strain>
    </source>
</reference>
<evidence type="ECO:0000256" key="2">
    <source>
        <dbReference type="ARBA" id="ARBA00023002"/>
    </source>
</evidence>
<dbReference type="InterPro" id="IPR016160">
    <property type="entry name" value="Ald_DH_CS_CYS"/>
</dbReference>
<dbReference type="InterPro" id="IPR016161">
    <property type="entry name" value="Ald_DH/histidinol_DH"/>
</dbReference>
<keyword evidence="2 6" id="KW-0560">Oxidoreductase</keyword>
<dbReference type="CDD" id="cd07138">
    <property type="entry name" value="ALDH_CddD_SSP0762"/>
    <property type="match status" value="1"/>
</dbReference>
<dbReference type="SUPFAM" id="SSF53720">
    <property type="entry name" value="ALDH-like"/>
    <property type="match status" value="1"/>
</dbReference>
<dbReference type="Proteomes" id="UP000250434">
    <property type="component" value="Chromosome"/>
</dbReference>
<evidence type="ECO:0000259" key="7">
    <source>
        <dbReference type="Pfam" id="PF00171"/>
    </source>
</evidence>
<protein>
    <recommendedName>
        <fullName evidence="3">aldehyde dehydrogenase (NAD(+))</fullName>
        <ecNumber evidence="3">1.2.1.3</ecNumber>
    </recommendedName>
</protein>
<dbReference type="OrthoDB" id="6882680at2"/>
<dbReference type="Gene3D" id="3.40.605.10">
    <property type="entry name" value="Aldehyde Dehydrogenase, Chain A, domain 1"/>
    <property type="match status" value="1"/>
</dbReference>
<keyword evidence="9" id="KW-1185">Reference proteome</keyword>
<proteinExistence type="inferred from homology"/>